<reference evidence="4" key="1">
    <citation type="journal article" date="2014" name="Science">
        <title>Nonhuman genetics. Genomic basis for the convergent evolution of electric organs.</title>
        <authorList>
            <person name="Gallant J.R."/>
            <person name="Traeger L.L."/>
            <person name="Volkening J.D."/>
            <person name="Moffett H."/>
            <person name="Chen P.H."/>
            <person name="Novina C.D."/>
            <person name="Phillips G.N.Jr."/>
            <person name="Anand R."/>
            <person name="Wells G.B."/>
            <person name="Pinch M."/>
            <person name="Guth R."/>
            <person name="Unguez G.A."/>
            <person name="Albert J.S."/>
            <person name="Zakon H.H."/>
            <person name="Samanta M.P."/>
            <person name="Sussman M.R."/>
        </authorList>
    </citation>
    <scope>NUCLEOTIDE SEQUENCE [LARGE SCALE GENOMIC DNA]</scope>
</reference>
<dbReference type="Proteomes" id="UP000314983">
    <property type="component" value="Chromosome 8"/>
</dbReference>
<sequence length="241" mass="27009">MERIHIGKTAAEAVNAYLEYKRIVGEDDGGRLFTQAQYEEYKQSVVPSRLLNRLYVSFGVPGRIDCKHIGPETPCFCSHRYKQHRTDFKELPKERPISLPCRVQGCQCVTYEYVHHTPQCVRCRCKHLPSEHNEAADHLCKKCNTCTGFQSPYTCGCGQPGYAHVTLVETREEREARGLPVGMAVPYAAMGGLSGFSSLADGYLRLDPSGSGLTGSVVLITYKHRHGIYTLELLEIHVTMI</sequence>
<name>A0A4W4EZZ3_ELEEL</name>
<protein>
    <recommendedName>
        <fullName evidence="2">Protein FAM221A</fullName>
    </recommendedName>
</protein>
<reference evidence="3" key="4">
    <citation type="submission" date="2025-08" db="UniProtKB">
        <authorList>
            <consortium name="Ensembl"/>
        </authorList>
    </citation>
    <scope>IDENTIFICATION</scope>
</reference>
<evidence type="ECO:0000313" key="4">
    <source>
        <dbReference type="Proteomes" id="UP000314983"/>
    </source>
</evidence>
<proteinExistence type="inferred from homology"/>
<dbReference type="InterPro" id="IPR026755">
    <property type="entry name" value="Fam221a/b"/>
</dbReference>
<dbReference type="GeneTree" id="ENSGT00770000120611"/>
<reference evidence="3" key="3">
    <citation type="submission" date="2020-05" db="EMBL/GenBank/DDBJ databases">
        <title>Electrophorus electricus (electric eel) genome, fEleEle1, primary haplotype.</title>
        <authorList>
            <person name="Myers G."/>
            <person name="Meyer A."/>
            <person name="Fedrigo O."/>
            <person name="Formenti G."/>
            <person name="Rhie A."/>
            <person name="Tracey A."/>
            <person name="Sims Y."/>
            <person name="Jarvis E.D."/>
        </authorList>
    </citation>
    <scope>NUCLEOTIDE SEQUENCE [LARGE SCALE GENOMIC DNA]</scope>
</reference>
<keyword evidence="4" id="KW-1185">Reference proteome</keyword>
<accession>A0A4W4EZZ3</accession>
<gene>
    <name evidence="3" type="primary">FAM221A</name>
</gene>
<organism evidence="3 4">
    <name type="scientific">Electrophorus electricus</name>
    <name type="common">Electric eel</name>
    <name type="synonym">Gymnotus electricus</name>
    <dbReference type="NCBI Taxonomy" id="8005"/>
    <lineage>
        <taxon>Eukaryota</taxon>
        <taxon>Metazoa</taxon>
        <taxon>Chordata</taxon>
        <taxon>Craniata</taxon>
        <taxon>Vertebrata</taxon>
        <taxon>Euteleostomi</taxon>
        <taxon>Actinopterygii</taxon>
        <taxon>Neopterygii</taxon>
        <taxon>Teleostei</taxon>
        <taxon>Ostariophysi</taxon>
        <taxon>Gymnotiformes</taxon>
        <taxon>Gymnotoidei</taxon>
        <taxon>Gymnotidae</taxon>
        <taxon>Electrophorus</taxon>
    </lineage>
</organism>
<reference evidence="3" key="5">
    <citation type="submission" date="2025-09" db="UniProtKB">
        <authorList>
            <consortium name="Ensembl"/>
        </authorList>
    </citation>
    <scope>IDENTIFICATION</scope>
</reference>
<dbReference type="AlphaFoldDB" id="A0A4W4EZZ3"/>
<evidence type="ECO:0000256" key="1">
    <source>
        <dbReference type="ARBA" id="ARBA00011026"/>
    </source>
</evidence>
<dbReference type="Ensembl" id="ENSEEET00000017108.2">
    <property type="protein sequence ID" value="ENSEEEP00000016916.1"/>
    <property type="gene ID" value="ENSEEEG00000008384.2"/>
</dbReference>
<reference evidence="4" key="2">
    <citation type="journal article" date="2017" name="Sci. Adv.">
        <title>A tail of two voltages: Proteomic comparison of the three electric organs of the electric eel.</title>
        <authorList>
            <person name="Traeger L.L."/>
            <person name="Sabat G."/>
            <person name="Barrett-Wilt G.A."/>
            <person name="Wells G.B."/>
            <person name="Sussman M.R."/>
        </authorList>
    </citation>
    <scope>NUCLEOTIDE SEQUENCE [LARGE SCALE GENOMIC DNA]</scope>
</reference>
<evidence type="ECO:0000256" key="2">
    <source>
        <dbReference type="ARBA" id="ARBA00039630"/>
    </source>
</evidence>
<evidence type="ECO:0000313" key="3">
    <source>
        <dbReference type="Ensembl" id="ENSEEEP00000016916.1"/>
    </source>
</evidence>
<dbReference type="PANTHER" id="PTHR31214">
    <property type="entry name" value="PROTEIN FAM221A-RELATED"/>
    <property type="match status" value="1"/>
</dbReference>
<dbReference type="OMA" id="HDWMATE"/>
<dbReference type="Pfam" id="PF14753">
    <property type="entry name" value="FAM221"/>
    <property type="match status" value="1"/>
</dbReference>
<comment type="similarity">
    <text evidence="1">Belongs to the FAM221 family.</text>
</comment>
<dbReference type="PANTHER" id="PTHR31214:SF2">
    <property type="entry name" value="PROTEIN FAM221A"/>
    <property type="match status" value="1"/>
</dbReference>